<gene>
    <name evidence="6" type="ORF">BCR36DRAFT_397280</name>
</gene>
<dbReference type="SUPFAM" id="SSF46785">
    <property type="entry name" value="Winged helix' DNA-binding domain"/>
    <property type="match status" value="1"/>
</dbReference>
<dbReference type="InterPro" id="IPR035899">
    <property type="entry name" value="DBL_dom_sf"/>
</dbReference>
<dbReference type="InterPro" id="IPR011993">
    <property type="entry name" value="PH-like_dom_sf"/>
</dbReference>
<dbReference type="CDD" id="cd00160">
    <property type="entry name" value="RhoGEF"/>
    <property type="match status" value="1"/>
</dbReference>
<dbReference type="SMART" id="SM00325">
    <property type="entry name" value="RhoGEF"/>
    <property type="match status" value="1"/>
</dbReference>
<dbReference type="Gene3D" id="2.30.29.30">
    <property type="entry name" value="Pleckstrin-homology domain (PH domain)/Phosphotyrosine-binding domain (PTB)"/>
    <property type="match status" value="1"/>
</dbReference>
<dbReference type="AlphaFoldDB" id="A0A1Y1VA75"/>
<accession>A0A1Y1VA75</accession>
<dbReference type="GO" id="GO:0005085">
    <property type="term" value="F:guanyl-nucleotide exchange factor activity"/>
    <property type="evidence" value="ECO:0007669"/>
    <property type="project" value="UniProtKB-KW"/>
</dbReference>
<dbReference type="PANTHER" id="PTHR46572:SF2">
    <property type="entry name" value="RHO1 GDP-GTP EXCHANGE PROTEIN 1-RELATED"/>
    <property type="match status" value="1"/>
</dbReference>
<dbReference type="SMART" id="SM00036">
    <property type="entry name" value="CNH"/>
    <property type="match status" value="1"/>
</dbReference>
<organism evidence="6 7">
    <name type="scientific">Piromyces finnis</name>
    <dbReference type="NCBI Taxonomy" id="1754191"/>
    <lineage>
        <taxon>Eukaryota</taxon>
        <taxon>Fungi</taxon>
        <taxon>Fungi incertae sedis</taxon>
        <taxon>Chytridiomycota</taxon>
        <taxon>Chytridiomycota incertae sedis</taxon>
        <taxon>Neocallimastigomycetes</taxon>
        <taxon>Neocallimastigales</taxon>
        <taxon>Neocallimastigaceae</taxon>
        <taxon>Piromyces</taxon>
    </lineage>
</organism>
<evidence type="ECO:0000259" key="3">
    <source>
        <dbReference type="PROSITE" id="PS50003"/>
    </source>
</evidence>
<keyword evidence="1" id="KW-0344">Guanine-nucleotide releasing factor</keyword>
<dbReference type="Pfam" id="PF00621">
    <property type="entry name" value="RhoGEF"/>
    <property type="match status" value="1"/>
</dbReference>
<evidence type="ECO:0000256" key="2">
    <source>
        <dbReference type="SAM" id="MobiDB-lite"/>
    </source>
</evidence>
<name>A0A1Y1VA75_9FUNG</name>
<protein>
    <recommendedName>
        <fullName evidence="8">CNH-domain-containing protein</fullName>
    </recommendedName>
</protein>
<dbReference type="SMART" id="SM00233">
    <property type="entry name" value="PH"/>
    <property type="match status" value="1"/>
</dbReference>
<dbReference type="Pfam" id="PF00610">
    <property type="entry name" value="DEP"/>
    <property type="match status" value="1"/>
</dbReference>
<dbReference type="InterPro" id="IPR036390">
    <property type="entry name" value="WH_DNA-bd_sf"/>
</dbReference>
<evidence type="ECO:0000313" key="7">
    <source>
        <dbReference type="Proteomes" id="UP000193719"/>
    </source>
</evidence>
<keyword evidence="7" id="KW-1185">Reference proteome</keyword>
<feature type="domain" description="CNH" evidence="5">
    <location>
        <begin position="659"/>
        <end position="949"/>
    </location>
</feature>
<evidence type="ECO:0008006" key="8">
    <source>
        <dbReference type="Google" id="ProtNLM"/>
    </source>
</evidence>
<reference evidence="6 7" key="2">
    <citation type="submission" date="2016-08" db="EMBL/GenBank/DDBJ databases">
        <title>Pervasive Adenine N6-methylation of Active Genes in Fungi.</title>
        <authorList>
            <consortium name="DOE Joint Genome Institute"/>
            <person name="Mondo S.J."/>
            <person name="Dannebaum R.O."/>
            <person name="Kuo R.C."/>
            <person name="Labutti K."/>
            <person name="Haridas S."/>
            <person name="Kuo A."/>
            <person name="Salamov A."/>
            <person name="Ahrendt S.R."/>
            <person name="Lipzen A."/>
            <person name="Sullivan W."/>
            <person name="Andreopoulos W.B."/>
            <person name="Clum A."/>
            <person name="Lindquist E."/>
            <person name="Daum C."/>
            <person name="Ramamoorthy G.K."/>
            <person name="Gryganskyi A."/>
            <person name="Culley D."/>
            <person name="Magnuson J.K."/>
            <person name="James T.Y."/>
            <person name="O'Malley M.A."/>
            <person name="Stajich J.E."/>
            <person name="Spatafora J.W."/>
            <person name="Visel A."/>
            <person name="Grigoriev I.V."/>
        </authorList>
    </citation>
    <scope>NUCLEOTIDE SEQUENCE [LARGE SCALE GENOMIC DNA]</scope>
    <source>
        <strain evidence="7">finn</strain>
    </source>
</reference>
<dbReference type="PROSITE" id="PS50010">
    <property type="entry name" value="DH_2"/>
    <property type="match status" value="1"/>
</dbReference>
<sequence length="972" mass="110698">MLRNGAFSSTESINNTIHHELITQPIMETNTESKEPIVFPTRTSASKQPRNSIFPSELQEDPTKNSTLNVTNDSSSNVNSTTVSTENIAEEKEEIDIIDHSALLSEIANEFINSIPLMRQVKDSIEYTDCFTGADAVSTIASLIGTKNRKLAIAIGRSLESQSLFHDVLYMNDLIDSQENIYQLQARPNISYNRESKLDISAIIGDYIEDDSMYIASPKQISSNNNDNILMNNTQNDLPNGVFVAIASCYSLTCTDDTPCYSYTCPRRKAYILKSSLKDSKPQHTQSSEDDNNWSTTVDKNVLEKVDDHERKRQEVIYEFIQSEKEYVDDLLSVIKLIKRPLTEGAVPKLDARFVNIVFSNIEEIFSANAPFSSRLQSMQQHNSIIEVLGEVTLEYVKNFTCYIRYGEIQPLAKEFLQFQRNASSGLEAFLKEMQSKKEFRRLPLESFLARPTTRLGRYPILIKDILKHTKEDHPDQKLLTYTMEIIQNILKQVNEKAGKTTNKIKLDQWARSLDQSTLEKVEDILVLKPNSPQRDFIREGTLLLKREGTTPQEVDVVFLDNAFVITRKKVNTIEMIRKPIPVQLIQLADNEEQDKINNKNLKFNEKRYSFSITHMGVRTYTFMTKVYSEKKSWVETISERLKQVQTSCIELFSIFSCRLKINSAVVVKDDVMIFANENGLYTNIGNTLTMILPLQRITNIDIMPDAGLLFVLIDKEVIPYSIDALLKGDLVGNFKKPRKLCSGISFMEIGFCDGHHLLCAVKTANTNSTVRSYEPNQPLIDAISSKTINTKVSTIDVLIPHKQFYIPAEAKSIQFLKRDLCVGCNKGFEVVNINTLTTQSLFNTHDPAYEWIIKAEYTPVKLIKTNRGDFLVCYNKVGFFLDKNGNPSRGNNRISWLNPATNFAYISPYILAIGNEYIEIWDENNVDSVKQIIYGYNIRLFTSYTGDAVYIVSGNDIHVISRIILSRKRTQ</sequence>
<dbReference type="InterPro" id="IPR001849">
    <property type="entry name" value="PH_domain"/>
</dbReference>
<proteinExistence type="predicted"/>
<feature type="compositionally biased region" description="Low complexity" evidence="2">
    <location>
        <begin position="65"/>
        <end position="87"/>
    </location>
</feature>
<dbReference type="PROSITE" id="PS50219">
    <property type="entry name" value="CNH"/>
    <property type="match status" value="1"/>
</dbReference>
<comment type="caution">
    <text evidence="6">The sequence shown here is derived from an EMBL/GenBank/DDBJ whole genome shotgun (WGS) entry which is preliminary data.</text>
</comment>
<dbReference type="OrthoDB" id="2272012at2759"/>
<feature type="domain" description="PH" evidence="3">
    <location>
        <begin position="536"/>
        <end position="643"/>
    </location>
</feature>
<dbReference type="SUPFAM" id="SSF50729">
    <property type="entry name" value="PH domain-like"/>
    <property type="match status" value="1"/>
</dbReference>
<dbReference type="STRING" id="1754191.A0A1Y1VA75"/>
<dbReference type="InterPro" id="IPR000591">
    <property type="entry name" value="DEP_dom"/>
</dbReference>
<dbReference type="Pfam" id="PF00780">
    <property type="entry name" value="CNH"/>
    <property type="match status" value="1"/>
</dbReference>
<dbReference type="InterPro" id="IPR052233">
    <property type="entry name" value="Rho-type_GEFs"/>
</dbReference>
<dbReference type="Gene3D" id="1.20.900.10">
    <property type="entry name" value="Dbl homology (DH) domain"/>
    <property type="match status" value="1"/>
</dbReference>
<dbReference type="GO" id="GO:0035556">
    <property type="term" value="P:intracellular signal transduction"/>
    <property type="evidence" value="ECO:0007669"/>
    <property type="project" value="InterPro"/>
</dbReference>
<evidence type="ECO:0000313" key="6">
    <source>
        <dbReference type="EMBL" id="ORX51075.1"/>
    </source>
</evidence>
<dbReference type="Gene3D" id="1.10.10.10">
    <property type="entry name" value="Winged helix-like DNA-binding domain superfamily/Winged helix DNA-binding domain"/>
    <property type="match status" value="1"/>
</dbReference>
<evidence type="ECO:0000259" key="5">
    <source>
        <dbReference type="PROSITE" id="PS50219"/>
    </source>
</evidence>
<dbReference type="InterPro" id="IPR000219">
    <property type="entry name" value="DH_dom"/>
</dbReference>
<evidence type="ECO:0000259" key="4">
    <source>
        <dbReference type="PROSITE" id="PS50010"/>
    </source>
</evidence>
<evidence type="ECO:0000256" key="1">
    <source>
        <dbReference type="ARBA" id="ARBA00022658"/>
    </source>
</evidence>
<dbReference type="EMBL" id="MCFH01000019">
    <property type="protein sequence ID" value="ORX51075.1"/>
    <property type="molecule type" value="Genomic_DNA"/>
</dbReference>
<dbReference type="InterPro" id="IPR036388">
    <property type="entry name" value="WH-like_DNA-bd_sf"/>
</dbReference>
<feature type="region of interest" description="Disordered" evidence="2">
    <location>
        <begin position="43"/>
        <end position="87"/>
    </location>
</feature>
<dbReference type="PANTHER" id="PTHR46572">
    <property type="entry name" value="RHO1 GDP-GTP EXCHANGE PROTEIN 1-RELATED"/>
    <property type="match status" value="1"/>
</dbReference>
<dbReference type="SMART" id="SM00049">
    <property type="entry name" value="DEP"/>
    <property type="match status" value="1"/>
</dbReference>
<reference evidence="6 7" key="1">
    <citation type="submission" date="2016-08" db="EMBL/GenBank/DDBJ databases">
        <title>Genomes of anaerobic fungi encode conserved fungal cellulosomes for biomass hydrolysis.</title>
        <authorList>
            <consortium name="DOE Joint Genome Institute"/>
            <person name="Haitjema C.H."/>
            <person name="Gilmore S.P."/>
            <person name="Henske J.K."/>
            <person name="Solomon K.V."/>
            <person name="De Groot R."/>
            <person name="Kuo A."/>
            <person name="Mondo S.J."/>
            <person name="Salamov A.A."/>
            <person name="Labutti K."/>
            <person name="Zhao Z."/>
            <person name="Chiniquy J."/>
            <person name="Barry K."/>
            <person name="Brewer H.M."/>
            <person name="Purvine S.O."/>
            <person name="Wright A.T."/>
            <person name="Boxma B."/>
            <person name="Van Alen T."/>
            <person name="Hackstein J.H."/>
            <person name="Baker S.E."/>
            <person name="Grigoriev I.V."/>
            <person name="O'Malley M.A."/>
        </authorList>
    </citation>
    <scope>NUCLEOTIDE SEQUENCE [LARGE SCALE GENOMIC DNA]</scope>
    <source>
        <strain evidence="7">finn</strain>
    </source>
</reference>
<feature type="region of interest" description="Disordered" evidence="2">
    <location>
        <begin position="276"/>
        <end position="296"/>
    </location>
</feature>
<dbReference type="PROSITE" id="PS50003">
    <property type="entry name" value="PH_DOMAIN"/>
    <property type="match status" value="1"/>
</dbReference>
<dbReference type="SUPFAM" id="SSF48065">
    <property type="entry name" value="DBL homology domain (DH-domain)"/>
    <property type="match status" value="1"/>
</dbReference>
<feature type="compositionally biased region" description="Polar residues" evidence="2">
    <location>
        <begin position="43"/>
        <end position="54"/>
    </location>
</feature>
<dbReference type="Proteomes" id="UP000193719">
    <property type="component" value="Unassembled WGS sequence"/>
</dbReference>
<dbReference type="InterPro" id="IPR001180">
    <property type="entry name" value="CNH_dom"/>
</dbReference>
<feature type="domain" description="DH" evidence="4">
    <location>
        <begin position="312"/>
        <end position="497"/>
    </location>
</feature>